<dbReference type="CDD" id="cd00130">
    <property type="entry name" value="PAS"/>
    <property type="match status" value="2"/>
</dbReference>
<dbReference type="PROSITE" id="PS50113">
    <property type="entry name" value="PAC"/>
    <property type="match status" value="1"/>
</dbReference>
<feature type="transmembrane region" description="Helical" evidence="3">
    <location>
        <begin position="39"/>
        <end position="59"/>
    </location>
</feature>
<dbReference type="Pfam" id="PF08448">
    <property type="entry name" value="PAS_4"/>
    <property type="match status" value="1"/>
</dbReference>
<evidence type="ECO:0000313" key="8">
    <source>
        <dbReference type="Proteomes" id="UP000192652"/>
    </source>
</evidence>
<dbReference type="SUPFAM" id="SSF55785">
    <property type="entry name" value="PYP-like sensor domain (PAS domain)"/>
    <property type="match status" value="2"/>
</dbReference>
<comment type="catalytic activity">
    <reaction evidence="2">
        <text>2 GTP = 3',3'-c-di-GMP + 2 diphosphate</text>
        <dbReference type="Rhea" id="RHEA:24898"/>
        <dbReference type="ChEBI" id="CHEBI:33019"/>
        <dbReference type="ChEBI" id="CHEBI:37565"/>
        <dbReference type="ChEBI" id="CHEBI:58805"/>
        <dbReference type="EC" id="2.7.7.65"/>
    </reaction>
</comment>
<evidence type="ECO:0000256" key="2">
    <source>
        <dbReference type="ARBA" id="ARBA00034247"/>
    </source>
</evidence>
<dbReference type="InterPro" id="IPR029787">
    <property type="entry name" value="Nucleotide_cyclase"/>
</dbReference>
<dbReference type="SMART" id="SM00267">
    <property type="entry name" value="GGDEF"/>
    <property type="match status" value="1"/>
</dbReference>
<dbReference type="NCBIfam" id="TIGR00254">
    <property type="entry name" value="GGDEF"/>
    <property type="match status" value="1"/>
</dbReference>
<dbReference type="Pfam" id="PF00990">
    <property type="entry name" value="GGDEF"/>
    <property type="match status" value="1"/>
</dbReference>
<keyword evidence="3" id="KW-1133">Transmembrane helix</keyword>
<evidence type="ECO:0000256" key="1">
    <source>
        <dbReference type="ARBA" id="ARBA00012528"/>
    </source>
</evidence>
<keyword evidence="3" id="KW-0812">Transmembrane</keyword>
<feature type="transmembrane region" description="Helical" evidence="3">
    <location>
        <begin position="12"/>
        <end position="33"/>
    </location>
</feature>
<dbReference type="PROSITE" id="PS50887">
    <property type="entry name" value="GGDEF"/>
    <property type="match status" value="1"/>
</dbReference>
<feature type="domain" description="PAC" evidence="5">
    <location>
        <begin position="267"/>
        <end position="319"/>
    </location>
</feature>
<feature type="transmembrane region" description="Helical" evidence="3">
    <location>
        <begin position="71"/>
        <end position="96"/>
    </location>
</feature>
<gene>
    <name evidence="7" type="ORF">BTR14_11235</name>
</gene>
<feature type="transmembrane region" description="Helical" evidence="3">
    <location>
        <begin position="102"/>
        <end position="123"/>
    </location>
</feature>
<dbReference type="SUPFAM" id="SSF55073">
    <property type="entry name" value="Nucleotide cyclase"/>
    <property type="match status" value="1"/>
</dbReference>
<dbReference type="EMBL" id="MSPX01000008">
    <property type="protein sequence ID" value="OQP86263.1"/>
    <property type="molecule type" value="Genomic_DNA"/>
</dbReference>
<dbReference type="Pfam" id="PF12860">
    <property type="entry name" value="PAS_7"/>
    <property type="match status" value="1"/>
</dbReference>
<dbReference type="PROSITE" id="PS50112">
    <property type="entry name" value="PAS"/>
    <property type="match status" value="1"/>
</dbReference>
<dbReference type="InterPro" id="IPR035965">
    <property type="entry name" value="PAS-like_dom_sf"/>
</dbReference>
<dbReference type="InterPro" id="IPR000014">
    <property type="entry name" value="PAS"/>
</dbReference>
<sequence length="626" mass="67005">MLIGSHNLLENLAVMASAVPFCISLCSFLAPLTETCQKAVFGVAMGLSVAVLLLVGFPHRIDFLIHLPNGLIVLAAFFGGLPAIVPALIVVAGVAGAQAGTMAGLAMGQALLSGAIGIIFHCLRRRLAPTALEMAGLSCLAALTLVFCGLVEGDAGERRQAEILDPALLLFLTTFLSMAGMGREITRNRRLGEARLLRTIIDALPDNLLVSDRAGRFITANPAAATFLGRGAKDRLAQAQLADFFDGQTLRAITAHQQAVIIEHAPRLRDYPFVLKTGQAGWLSSMKAPILDDDGRLVAIISLDRDITQAKEIELQHVQTEAILREAIGCMADAMVVLDEDNRILLINQQYSALFAQTEMIIGCHIETVLRRAAPLYHAAGEDAQAFSARVLAMMRVEGRSDLTLGPDFHVSMTVRQMANGYRLVVLSDISAARAAERAMLSLNNRLEQLARIDEVTGLFNRRMLNQHLDHLLGDRDGAEPALTVMLIDVDHFKCYNDTYGHLAGDACLAAIGACLTGLAGELPLAIAARYGGEEFALVLPGIRRVAAASIADVVRRRIRDLAIPHKASVFEVVTVSIGLASGPMQGLSDAASYLSAADLALYRAKASGRDCAFTFHANMLPPPTA</sequence>
<dbReference type="NCBIfam" id="TIGR00229">
    <property type="entry name" value="sensory_box"/>
    <property type="match status" value="1"/>
</dbReference>
<evidence type="ECO:0000256" key="3">
    <source>
        <dbReference type="SAM" id="Phobius"/>
    </source>
</evidence>
<accession>A0ABX3PCV8</accession>
<feature type="domain" description="PAS" evidence="4">
    <location>
        <begin position="193"/>
        <end position="264"/>
    </location>
</feature>
<feature type="transmembrane region" description="Helical" evidence="3">
    <location>
        <begin position="163"/>
        <end position="181"/>
    </location>
</feature>
<evidence type="ECO:0000313" key="7">
    <source>
        <dbReference type="EMBL" id="OQP86263.1"/>
    </source>
</evidence>
<evidence type="ECO:0000259" key="6">
    <source>
        <dbReference type="PROSITE" id="PS50887"/>
    </source>
</evidence>
<proteinExistence type="predicted"/>
<evidence type="ECO:0000259" key="5">
    <source>
        <dbReference type="PROSITE" id="PS50113"/>
    </source>
</evidence>
<feature type="transmembrane region" description="Helical" evidence="3">
    <location>
        <begin position="130"/>
        <end position="151"/>
    </location>
</feature>
<dbReference type="PANTHER" id="PTHR45138">
    <property type="entry name" value="REGULATORY COMPONENTS OF SENSORY TRANSDUCTION SYSTEM"/>
    <property type="match status" value="1"/>
</dbReference>
<feature type="domain" description="GGDEF" evidence="6">
    <location>
        <begin position="481"/>
        <end position="618"/>
    </location>
</feature>
<dbReference type="SMART" id="SM00091">
    <property type="entry name" value="PAS"/>
    <property type="match status" value="2"/>
</dbReference>
<dbReference type="Gene3D" id="3.30.70.270">
    <property type="match status" value="1"/>
</dbReference>
<dbReference type="Proteomes" id="UP000192652">
    <property type="component" value="Unassembled WGS sequence"/>
</dbReference>
<evidence type="ECO:0000259" key="4">
    <source>
        <dbReference type="PROSITE" id="PS50112"/>
    </source>
</evidence>
<dbReference type="EC" id="2.7.7.65" evidence="1"/>
<protein>
    <recommendedName>
        <fullName evidence="1">diguanylate cyclase</fullName>
        <ecNumber evidence="1">2.7.7.65</ecNumber>
    </recommendedName>
</protein>
<keyword evidence="8" id="KW-1185">Reference proteome</keyword>
<organism evidence="7 8">
    <name type="scientific">Xaviernesmea rhizosphaerae</name>
    <dbReference type="NCBI Taxonomy" id="1672749"/>
    <lineage>
        <taxon>Bacteria</taxon>
        <taxon>Pseudomonadati</taxon>
        <taxon>Pseudomonadota</taxon>
        <taxon>Alphaproteobacteria</taxon>
        <taxon>Hyphomicrobiales</taxon>
        <taxon>Rhizobiaceae</taxon>
        <taxon>Rhizobium/Agrobacterium group</taxon>
        <taxon>Xaviernesmea</taxon>
    </lineage>
</organism>
<keyword evidence="3" id="KW-0472">Membrane</keyword>
<dbReference type="InterPro" id="IPR013656">
    <property type="entry name" value="PAS_4"/>
</dbReference>
<dbReference type="Gene3D" id="3.30.450.20">
    <property type="entry name" value="PAS domain"/>
    <property type="match status" value="2"/>
</dbReference>
<dbReference type="InterPro" id="IPR000700">
    <property type="entry name" value="PAS-assoc_C"/>
</dbReference>
<dbReference type="InterPro" id="IPR000160">
    <property type="entry name" value="GGDEF_dom"/>
</dbReference>
<reference evidence="7 8" key="1">
    <citation type="journal article" date="2017" name="Antonie Van Leeuwenhoek">
        <title>Rhizobium rhizosphaerae sp. nov., a novel species isolated from rice rhizosphere.</title>
        <authorList>
            <person name="Zhao J.J."/>
            <person name="Zhang J."/>
            <person name="Zhang R.J."/>
            <person name="Zhang C.W."/>
            <person name="Yin H.Q."/>
            <person name="Zhang X.X."/>
        </authorList>
    </citation>
    <scope>NUCLEOTIDE SEQUENCE [LARGE SCALE GENOMIC DNA]</scope>
    <source>
        <strain evidence="7 8">RD15</strain>
    </source>
</reference>
<dbReference type="InterPro" id="IPR043128">
    <property type="entry name" value="Rev_trsase/Diguanyl_cyclase"/>
</dbReference>
<dbReference type="InterPro" id="IPR050469">
    <property type="entry name" value="Diguanylate_Cyclase"/>
</dbReference>
<dbReference type="CDD" id="cd01949">
    <property type="entry name" value="GGDEF"/>
    <property type="match status" value="1"/>
</dbReference>
<dbReference type="PANTHER" id="PTHR45138:SF9">
    <property type="entry name" value="DIGUANYLATE CYCLASE DGCM-RELATED"/>
    <property type="match status" value="1"/>
</dbReference>
<comment type="caution">
    <text evidence="7">The sequence shown here is derived from an EMBL/GenBank/DDBJ whole genome shotgun (WGS) entry which is preliminary data.</text>
</comment>
<name>A0ABX3PCV8_9HYPH</name>